<reference evidence="2 3" key="1">
    <citation type="journal article" date="2015" name="Genome Biol. Evol.">
        <title>Phylogenomic analyses indicate that early fungi evolved digesting cell walls of algal ancestors of land plants.</title>
        <authorList>
            <person name="Chang Y."/>
            <person name="Wang S."/>
            <person name="Sekimoto S."/>
            <person name="Aerts A.L."/>
            <person name="Choi C."/>
            <person name="Clum A."/>
            <person name="LaButti K.M."/>
            <person name="Lindquist E.A."/>
            <person name="Yee Ngan C."/>
            <person name="Ohm R.A."/>
            <person name="Salamov A.A."/>
            <person name="Grigoriev I.V."/>
            <person name="Spatafora J.W."/>
            <person name="Berbee M.L."/>
        </authorList>
    </citation>
    <scope>NUCLEOTIDE SEQUENCE [LARGE SCALE GENOMIC DNA]</scope>
    <source>
        <strain evidence="2 3">NRRL 28638</strain>
    </source>
</reference>
<dbReference type="InterPro" id="IPR013240">
    <property type="entry name" value="DNA-dir_RNA_pol1_su_RPA34"/>
</dbReference>
<accession>A0A137PCK0</accession>
<evidence type="ECO:0000313" key="2">
    <source>
        <dbReference type="EMBL" id="KXN72713.1"/>
    </source>
</evidence>
<dbReference type="Pfam" id="PF08208">
    <property type="entry name" value="RNA_polI_A34"/>
    <property type="match status" value="1"/>
</dbReference>
<dbReference type="Proteomes" id="UP000070444">
    <property type="component" value="Unassembled WGS sequence"/>
</dbReference>
<dbReference type="AlphaFoldDB" id="A0A137PCK0"/>
<dbReference type="OrthoDB" id="76224at2759"/>
<organism evidence="2 3">
    <name type="scientific">Conidiobolus coronatus (strain ATCC 28846 / CBS 209.66 / NRRL 28638)</name>
    <name type="common">Delacroixia coronata</name>
    <dbReference type="NCBI Taxonomy" id="796925"/>
    <lineage>
        <taxon>Eukaryota</taxon>
        <taxon>Fungi</taxon>
        <taxon>Fungi incertae sedis</taxon>
        <taxon>Zoopagomycota</taxon>
        <taxon>Entomophthoromycotina</taxon>
        <taxon>Entomophthoromycetes</taxon>
        <taxon>Entomophthorales</taxon>
        <taxon>Ancylistaceae</taxon>
        <taxon>Conidiobolus</taxon>
    </lineage>
</organism>
<name>A0A137PCK0_CONC2</name>
<sequence>MNTQIPKGFAKFKSESNEVFNVENLTSNDKELWLLRVPEHFNISKLSGRTFKIEDLQGAIPTIVDDLQGHRVIERSFKPESDNIELDQNLGEEAEQLACLLPSTEDSKQYEIVEQKFDRIFHLVRSVDVPNTDKLAQDLLKEPFVPPQQPPQIYSESNGVTVNHSQTNGTPSKKAKKNAEKVEDSAKESKHKSSKSKKSKKSKQ</sequence>
<feature type="region of interest" description="Disordered" evidence="1">
    <location>
        <begin position="143"/>
        <end position="204"/>
    </location>
</feature>
<dbReference type="Gene3D" id="6.20.250.70">
    <property type="match status" value="1"/>
</dbReference>
<feature type="compositionally biased region" description="Basic and acidic residues" evidence="1">
    <location>
        <begin position="177"/>
        <end position="188"/>
    </location>
</feature>
<protein>
    <submittedName>
        <fullName evidence="2">Uncharacterized protein</fullName>
    </submittedName>
</protein>
<feature type="compositionally biased region" description="Polar residues" evidence="1">
    <location>
        <begin position="151"/>
        <end position="171"/>
    </location>
</feature>
<keyword evidence="3" id="KW-1185">Reference proteome</keyword>
<dbReference type="GO" id="GO:0006360">
    <property type="term" value="P:transcription by RNA polymerase I"/>
    <property type="evidence" value="ECO:0007669"/>
    <property type="project" value="InterPro"/>
</dbReference>
<evidence type="ECO:0000256" key="1">
    <source>
        <dbReference type="SAM" id="MobiDB-lite"/>
    </source>
</evidence>
<feature type="compositionally biased region" description="Basic residues" evidence="1">
    <location>
        <begin position="189"/>
        <end position="204"/>
    </location>
</feature>
<dbReference type="EMBL" id="KQ964448">
    <property type="protein sequence ID" value="KXN72713.1"/>
    <property type="molecule type" value="Genomic_DNA"/>
</dbReference>
<gene>
    <name evidence="2" type="ORF">CONCODRAFT_77660</name>
</gene>
<proteinExistence type="predicted"/>
<evidence type="ECO:0000313" key="3">
    <source>
        <dbReference type="Proteomes" id="UP000070444"/>
    </source>
</evidence>